<reference evidence="1 2" key="1">
    <citation type="submission" date="2014-10" db="EMBL/GenBank/DDBJ databases">
        <title>Draft genome of the hookworm Ancylostoma caninum.</title>
        <authorList>
            <person name="Mitreva M."/>
        </authorList>
    </citation>
    <scope>NUCLEOTIDE SEQUENCE [LARGE SCALE GENOMIC DNA]</scope>
    <source>
        <strain evidence="1 2">Baltimore</strain>
    </source>
</reference>
<evidence type="ECO:0000313" key="2">
    <source>
        <dbReference type="Proteomes" id="UP000252519"/>
    </source>
</evidence>
<proteinExistence type="predicted"/>
<sequence>MQISTLLGQTFSLKPYTKLEMTPLDSTTSDMAMELDIKPSCSEPVVGKLEIPPPPMPLRSSSRCQVCDAGGATLHYGGMVCG</sequence>
<evidence type="ECO:0000313" key="1">
    <source>
        <dbReference type="EMBL" id="RCN24950.1"/>
    </source>
</evidence>
<dbReference type="STRING" id="29170.A0A368F1S8"/>
<gene>
    <name evidence="1" type="ORF">ANCCAN_29341</name>
</gene>
<comment type="caution">
    <text evidence="1">The sequence shown here is derived from an EMBL/GenBank/DDBJ whole genome shotgun (WGS) entry which is preliminary data.</text>
</comment>
<name>A0A368F1S8_ANCCA</name>
<dbReference type="AlphaFoldDB" id="A0A368F1S8"/>
<protein>
    <submittedName>
        <fullName evidence="1">Uncharacterized protein</fullName>
    </submittedName>
</protein>
<dbReference type="EMBL" id="JOJR01015319">
    <property type="protein sequence ID" value="RCN24950.1"/>
    <property type="molecule type" value="Genomic_DNA"/>
</dbReference>
<organism evidence="1 2">
    <name type="scientific">Ancylostoma caninum</name>
    <name type="common">Dog hookworm</name>
    <dbReference type="NCBI Taxonomy" id="29170"/>
    <lineage>
        <taxon>Eukaryota</taxon>
        <taxon>Metazoa</taxon>
        <taxon>Ecdysozoa</taxon>
        <taxon>Nematoda</taxon>
        <taxon>Chromadorea</taxon>
        <taxon>Rhabditida</taxon>
        <taxon>Rhabditina</taxon>
        <taxon>Rhabditomorpha</taxon>
        <taxon>Strongyloidea</taxon>
        <taxon>Ancylostomatidae</taxon>
        <taxon>Ancylostomatinae</taxon>
        <taxon>Ancylostoma</taxon>
    </lineage>
</organism>
<dbReference type="OrthoDB" id="10555684at2759"/>
<keyword evidence="2" id="KW-1185">Reference proteome</keyword>
<accession>A0A368F1S8</accession>
<dbReference type="Proteomes" id="UP000252519">
    <property type="component" value="Unassembled WGS sequence"/>
</dbReference>